<dbReference type="EMBL" id="CH476616">
    <property type="protein sequence ID" value="EEP79792.1"/>
    <property type="molecule type" value="Genomic_DNA"/>
</dbReference>
<dbReference type="STRING" id="336963.C4JQ84"/>
<dbReference type="OrthoDB" id="416777at2759"/>
<organism evidence="8 9">
    <name type="scientific">Uncinocarpus reesii (strain UAMH 1704)</name>
    <dbReference type="NCBI Taxonomy" id="336963"/>
    <lineage>
        <taxon>Eukaryota</taxon>
        <taxon>Fungi</taxon>
        <taxon>Dikarya</taxon>
        <taxon>Ascomycota</taxon>
        <taxon>Pezizomycotina</taxon>
        <taxon>Eurotiomycetes</taxon>
        <taxon>Eurotiomycetidae</taxon>
        <taxon>Onygenales</taxon>
        <taxon>Onygenaceae</taxon>
        <taxon>Uncinocarpus</taxon>
    </lineage>
</organism>
<dbReference type="AlphaFoldDB" id="C4JQ84"/>
<evidence type="ECO:0000313" key="8">
    <source>
        <dbReference type="EMBL" id="EEP79792.1"/>
    </source>
</evidence>
<evidence type="ECO:0000256" key="5">
    <source>
        <dbReference type="ARBA" id="ARBA00048204"/>
    </source>
</evidence>
<proteinExistence type="inferred from homology"/>
<comment type="similarity">
    <text evidence="2 6">Belongs to the QNG1 protein family.</text>
</comment>
<evidence type="ECO:0000256" key="1">
    <source>
        <dbReference type="ARBA" id="ARBA00022801"/>
    </source>
</evidence>
<gene>
    <name evidence="8" type="ORF">UREG_04638</name>
</gene>
<dbReference type="PANTHER" id="PTHR21314:SF0">
    <property type="entry name" value="QUEUOSINE 5'-PHOSPHATE N-GLYCOSYLASE_HYDROLASE"/>
    <property type="match status" value="1"/>
</dbReference>
<evidence type="ECO:0000313" key="9">
    <source>
        <dbReference type="Proteomes" id="UP000002058"/>
    </source>
</evidence>
<dbReference type="Pfam" id="PF10343">
    <property type="entry name" value="Q_salvage"/>
    <property type="match status" value="1"/>
</dbReference>
<dbReference type="GeneID" id="8440023"/>
<dbReference type="KEGG" id="ure:UREG_04638"/>
<dbReference type="PANTHER" id="PTHR21314">
    <property type="entry name" value="QUEUOSINE 5'-PHOSPHATE N-GLYCOSYLASE_HYDROLASE-RELATED"/>
    <property type="match status" value="1"/>
</dbReference>
<evidence type="ECO:0000256" key="7">
    <source>
        <dbReference type="SAM" id="MobiDB-lite"/>
    </source>
</evidence>
<comment type="function">
    <text evidence="6">Catalyzes the hydrolysis of queuosine 5'-phosphate, releasing the nucleobase queuine (q). Is required for salvage of queuine from exogenous queuosine (Q) that is imported and then converted to queuosine 5'-phosphate intracellularly.</text>
</comment>
<dbReference type="InParanoid" id="C4JQ84"/>
<comment type="catalytic activity">
    <reaction evidence="5 6">
        <text>queuosine 5'-phosphate + H2O = queuine + D-ribose 5-phosphate</text>
        <dbReference type="Rhea" id="RHEA:75387"/>
        <dbReference type="ChEBI" id="CHEBI:15377"/>
        <dbReference type="ChEBI" id="CHEBI:17433"/>
        <dbReference type="ChEBI" id="CHEBI:78346"/>
        <dbReference type="ChEBI" id="CHEBI:194371"/>
    </reaction>
    <physiologicalReaction direction="left-to-right" evidence="5 6">
        <dbReference type="Rhea" id="RHEA:75388"/>
    </physiologicalReaction>
</comment>
<dbReference type="RefSeq" id="XP_002545121.1">
    <property type="nucleotide sequence ID" value="XM_002545075.1"/>
</dbReference>
<reference evidence="9" key="1">
    <citation type="journal article" date="2009" name="Genome Res.">
        <title>Comparative genomic analyses of the human fungal pathogens Coccidioides and their relatives.</title>
        <authorList>
            <person name="Sharpton T.J."/>
            <person name="Stajich J.E."/>
            <person name="Rounsley S.D."/>
            <person name="Gardner M.J."/>
            <person name="Wortman J.R."/>
            <person name="Jordar V.S."/>
            <person name="Maiti R."/>
            <person name="Kodira C.D."/>
            <person name="Neafsey D.E."/>
            <person name="Zeng Q."/>
            <person name="Hung C.-Y."/>
            <person name="McMahan C."/>
            <person name="Muszewska A."/>
            <person name="Grynberg M."/>
            <person name="Mandel M.A."/>
            <person name="Kellner E.M."/>
            <person name="Barker B.M."/>
            <person name="Galgiani J.N."/>
            <person name="Orbach M.J."/>
            <person name="Kirkland T.N."/>
            <person name="Cole G.T."/>
            <person name="Henn M.R."/>
            <person name="Birren B.W."/>
            <person name="Taylor J.W."/>
        </authorList>
    </citation>
    <scope>NUCLEOTIDE SEQUENCE [LARGE SCALE GENOMIC DNA]</scope>
    <source>
        <strain evidence="9">UAMH 1704</strain>
    </source>
</reference>
<dbReference type="HOGENOM" id="CLU_036001_2_1_1"/>
<sequence length="416" mass="47657">MSDDEADPELLELLRQSLGLGPPPKNAPPETKVLEGARFIFDNAIDIAIDPAKTKEAAETIWQMMQERSYSTKTWASHELHPKKKNANTVDFIFTMDLLNFSFWSAEKDESKRFAVEYRGTRWTEIPITTPEFWQDQERCTENIIKHVFRSATDEEIPLLQERIACLREAGQVLCDKYGGSFVSCIEEANNSAAGLVNLLAENFPCFRDEAKFDGKTVRFYKRAQILVADIWACFRGKKYGRFDDIDKITMFADYRVPQMLYQLGCLLYSPPLESHIRQLKTIPSGHKWELELRGASIWCVELIRQIIMKNHTAAKAGAYAEGLSSSTSGSQSVEVLDIGSIEEAKERQIPEPQCLRGHGEGLNKEDDDKDEENDEEQPMGVNAILIDFLLYDRMKEMEKDGQEDIPHHRTRSIWY</sequence>
<feature type="compositionally biased region" description="Acidic residues" evidence="7">
    <location>
        <begin position="368"/>
        <end position="378"/>
    </location>
</feature>
<dbReference type="eggNOG" id="KOG2524">
    <property type="taxonomic scope" value="Eukaryota"/>
</dbReference>
<name>C4JQ84_UNCRE</name>
<accession>C4JQ84</accession>
<dbReference type="EC" id="3.2.2.-" evidence="6"/>
<evidence type="ECO:0000256" key="6">
    <source>
        <dbReference type="RuleBase" id="RU365002"/>
    </source>
</evidence>
<dbReference type="GO" id="GO:0016787">
    <property type="term" value="F:hydrolase activity"/>
    <property type="evidence" value="ECO:0007669"/>
    <property type="project" value="UniProtKB-KW"/>
</dbReference>
<evidence type="ECO:0000256" key="4">
    <source>
        <dbReference type="ARBA" id="ARBA00035393"/>
    </source>
</evidence>
<dbReference type="InterPro" id="IPR019438">
    <property type="entry name" value="Q_salvage"/>
</dbReference>
<keyword evidence="1 6" id="KW-0378">Hydrolase</keyword>
<feature type="region of interest" description="Disordered" evidence="7">
    <location>
        <begin position="348"/>
        <end position="379"/>
    </location>
</feature>
<dbReference type="VEuPathDB" id="FungiDB:UREG_04638"/>
<dbReference type="OMA" id="FSFWSEE"/>
<protein>
    <recommendedName>
        <fullName evidence="3 6">Queuosine 5'-phosphate N-glycosylase/hydrolase</fullName>
        <ecNumber evidence="6">3.2.2.-</ecNumber>
    </recommendedName>
    <alternativeName>
        <fullName evidence="4 6">Queuosine-nucleotide N-glycosylase/hydrolase</fullName>
    </alternativeName>
</protein>
<dbReference type="Proteomes" id="UP000002058">
    <property type="component" value="Unassembled WGS sequence"/>
</dbReference>
<evidence type="ECO:0000256" key="2">
    <source>
        <dbReference type="ARBA" id="ARBA00035119"/>
    </source>
</evidence>
<dbReference type="GO" id="GO:0006400">
    <property type="term" value="P:tRNA modification"/>
    <property type="evidence" value="ECO:0007669"/>
    <property type="project" value="TreeGrafter"/>
</dbReference>
<keyword evidence="9" id="KW-1185">Reference proteome</keyword>
<evidence type="ECO:0000256" key="3">
    <source>
        <dbReference type="ARBA" id="ARBA00035306"/>
    </source>
</evidence>
<feature type="compositionally biased region" description="Basic and acidic residues" evidence="7">
    <location>
        <begin position="358"/>
        <end position="367"/>
    </location>
</feature>